<evidence type="ECO:0000256" key="1">
    <source>
        <dbReference type="SAM" id="MobiDB-lite"/>
    </source>
</evidence>
<feature type="region of interest" description="Disordered" evidence="1">
    <location>
        <begin position="1"/>
        <end position="46"/>
    </location>
</feature>
<proteinExistence type="predicted"/>
<feature type="compositionally biased region" description="Polar residues" evidence="1">
    <location>
        <begin position="17"/>
        <end position="30"/>
    </location>
</feature>
<dbReference type="GO" id="GO:0003700">
    <property type="term" value="F:DNA-binding transcription factor activity"/>
    <property type="evidence" value="ECO:0007669"/>
    <property type="project" value="InterPro"/>
</dbReference>
<evidence type="ECO:0000259" key="2">
    <source>
        <dbReference type="Pfam" id="PF07716"/>
    </source>
</evidence>
<accession>A0AA84ZW73</accession>
<dbReference type="AlphaFoldDB" id="A0AA84ZW73"/>
<name>A0AA84ZW73_9TREM</name>
<dbReference type="WBParaSite" id="SMRG1_50370.1">
    <property type="protein sequence ID" value="SMRG1_50370.1"/>
    <property type="gene ID" value="SMRG1_50370"/>
</dbReference>
<feature type="domain" description="BZIP" evidence="2">
    <location>
        <begin position="57"/>
        <end position="86"/>
    </location>
</feature>
<protein>
    <recommendedName>
        <fullName evidence="2">BZIP domain-containing protein</fullName>
    </recommendedName>
</protein>
<dbReference type="Pfam" id="PF07716">
    <property type="entry name" value="bZIP_2"/>
    <property type="match status" value="1"/>
</dbReference>
<dbReference type="Proteomes" id="UP000050790">
    <property type="component" value="Unassembled WGS sequence"/>
</dbReference>
<dbReference type="InterPro" id="IPR004827">
    <property type="entry name" value="bZIP"/>
</dbReference>
<organism evidence="3 4">
    <name type="scientific">Schistosoma margrebowiei</name>
    <dbReference type="NCBI Taxonomy" id="48269"/>
    <lineage>
        <taxon>Eukaryota</taxon>
        <taxon>Metazoa</taxon>
        <taxon>Spiralia</taxon>
        <taxon>Lophotrochozoa</taxon>
        <taxon>Platyhelminthes</taxon>
        <taxon>Trematoda</taxon>
        <taxon>Digenea</taxon>
        <taxon>Strigeidida</taxon>
        <taxon>Schistosomatoidea</taxon>
        <taxon>Schistosomatidae</taxon>
        <taxon>Schistosoma</taxon>
    </lineage>
</organism>
<reference evidence="4" key="1">
    <citation type="submission" date="2023-11" db="UniProtKB">
        <authorList>
            <consortium name="WormBaseParasite"/>
        </authorList>
    </citation>
    <scope>IDENTIFICATION</scope>
</reference>
<evidence type="ECO:0000313" key="4">
    <source>
        <dbReference type="WBParaSite" id="SMRG1_50370.1"/>
    </source>
</evidence>
<evidence type="ECO:0000313" key="3">
    <source>
        <dbReference type="Proteomes" id="UP000050790"/>
    </source>
</evidence>
<sequence length="163" mass="18784">MMDIPERADNGKITLEGHSSINTFPSSASVRASEYCPSPSQSRKRYECVPEPMKRTPDYINKRIRNRSAVKRFREKSKTKAKKQEDIKANLISLTKFYDNELVRIKHSKQQLELLLYQHAAHKNIISQLNEILSLEAQARLKFQTQIASVQELSTSSIEHLVD</sequence>
<feature type="compositionally biased region" description="Basic and acidic residues" evidence="1">
    <location>
        <begin position="1"/>
        <end position="10"/>
    </location>
</feature>